<dbReference type="RefSeq" id="WP_251780651.1">
    <property type="nucleotide sequence ID" value="NZ_JAMKFE010000017.1"/>
</dbReference>
<reference evidence="1" key="1">
    <citation type="submission" date="2022-05" db="EMBL/GenBank/DDBJ databases">
        <title>Schlegelella sp. nov., isolated from mangrove soil.</title>
        <authorList>
            <person name="Liu Y."/>
            <person name="Ge X."/>
            <person name="Liu W."/>
        </authorList>
    </citation>
    <scope>NUCLEOTIDE SEQUENCE</scope>
    <source>
        <strain evidence="1">S2-27</strain>
    </source>
</reference>
<gene>
    <name evidence="1" type="ORF">M8A51_21815</name>
</gene>
<organism evidence="1 2">
    <name type="scientific">Caldimonas mangrovi</name>
    <dbReference type="NCBI Taxonomy" id="2944811"/>
    <lineage>
        <taxon>Bacteria</taxon>
        <taxon>Pseudomonadati</taxon>
        <taxon>Pseudomonadota</taxon>
        <taxon>Betaproteobacteria</taxon>
        <taxon>Burkholderiales</taxon>
        <taxon>Sphaerotilaceae</taxon>
        <taxon>Caldimonas</taxon>
    </lineage>
</organism>
<name>A0ABT0YV44_9BURK</name>
<protein>
    <submittedName>
        <fullName evidence="1">Uncharacterized protein</fullName>
    </submittedName>
</protein>
<keyword evidence="2" id="KW-1185">Reference proteome</keyword>
<comment type="caution">
    <text evidence="1">The sequence shown here is derived from an EMBL/GenBank/DDBJ whole genome shotgun (WGS) entry which is preliminary data.</text>
</comment>
<dbReference type="Proteomes" id="UP001165541">
    <property type="component" value="Unassembled WGS sequence"/>
</dbReference>
<accession>A0ABT0YV44</accession>
<evidence type="ECO:0000313" key="2">
    <source>
        <dbReference type="Proteomes" id="UP001165541"/>
    </source>
</evidence>
<sequence>MSQYVHETAKPELPHCGKAQLSLRFSGSHVGSAVCIEPSLQMDALVEALREELNEERLAMSC</sequence>
<evidence type="ECO:0000313" key="1">
    <source>
        <dbReference type="EMBL" id="MCM5682174.1"/>
    </source>
</evidence>
<proteinExistence type="predicted"/>
<dbReference type="EMBL" id="JAMKFE010000017">
    <property type="protein sequence ID" value="MCM5682174.1"/>
    <property type="molecule type" value="Genomic_DNA"/>
</dbReference>